<feature type="domain" description="HMA" evidence="4">
    <location>
        <begin position="1"/>
        <end position="67"/>
    </location>
</feature>
<dbReference type="PANTHER" id="PTHR46594">
    <property type="entry name" value="P-TYPE CATION-TRANSPORTING ATPASE"/>
    <property type="match status" value="1"/>
</dbReference>
<keyword evidence="2" id="KW-0479">Metal-binding</keyword>
<dbReference type="SUPFAM" id="SSF55008">
    <property type="entry name" value="HMA, heavy metal-associated domain"/>
    <property type="match status" value="1"/>
</dbReference>
<dbReference type="GO" id="GO:0005507">
    <property type="term" value="F:copper ion binding"/>
    <property type="evidence" value="ECO:0007669"/>
    <property type="project" value="InterPro"/>
</dbReference>
<dbReference type="InterPro" id="IPR006122">
    <property type="entry name" value="HMA_Cu_ion-bd"/>
</dbReference>
<dbReference type="PROSITE" id="PS01047">
    <property type="entry name" value="HMA_1"/>
    <property type="match status" value="1"/>
</dbReference>
<dbReference type="RefSeq" id="WP_071867486.1">
    <property type="nucleotide sequence ID" value="NZ_BJWA01000017.1"/>
</dbReference>
<evidence type="ECO:0000313" key="6">
    <source>
        <dbReference type="EMBL" id="OTP27864.1"/>
    </source>
</evidence>
<dbReference type="FunFam" id="3.30.70.100:FF:000001">
    <property type="entry name" value="ATPase copper transporting beta"/>
    <property type="match status" value="1"/>
</dbReference>
<evidence type="ECO:0000256" key="1">
    <source>
        <dbReference type="ARBA" id="ARBA00015313"/>
    </source>
</evidence>
<organism evidence="6 7">
    <name type="scientific">Enterococcus mundtii</name>
    <dbReference type="NCBI Taxonomy" id="53346"/>
    <lineage>
        <taxon>Bacteria</taxon>
        <taxon>Bacillati</taxon>
        <taxon>Bacillota</taxon>
        <taxon>Bacilli</taxon>
        <taxon>Lactobacillales</taxon>
        <taxon>Enterococcaceae</taxon>
        <taxon>Enterococcus</taxon>
    </lineage>
</organism>
<gene>
    <name evidence="5" type="primary">copZ</name>
    <name evidence="6" type="ORF">A5802_001600</name>
    <name evidence="5" type="ORF">EMU01_22150</name>
</gene>
<dbReference type="PANTHER" id="PTHR46594:SF4">
    <property type="entry name" value="P-TYPE CATION-TRANSPORTING ATPASE"/>
    <property type="match status" value="1"/>
</dbReference>
<dbReference type="EMBL" id="BJWA01000017">
    <property type="protein sequence ID" value="GEL81071.1"/>
    <property type="molecule type" value="Genomic_DNA"/>
</dbReference>
<dbReference type="NCBIfam" id="TIGR00003">
    <property type="entry name" value="copper ion binding protein"/>
    <property type="match status" value="1"/>
</dbReference>
<keyword evidence="3" id="KW-0186">Copper</keyword>
<dbReference type="EMBL" id="NGMS01000001">
    <property type="protein sequence ID" value="OTP27864.1"/>
    <property type="molecule type" value="Genomic_DNA"/>
</dbReference>
<sequence>MKTKVTIKGMSCKHCVARVEETVNALPGVKKINVNLKKEIGTVSLDETVIQPSTVCQAINDLGYQAEVI</sequence>
<dbReference type="NCBIfam" id="NF033794">
    <property type="entry name" value="chaper_CopZ_Eh"/>
    <property type="match status" value="1"/>
</dbReference>
<evidence type="ECO:0000256" key="3">
    <source>
        <dbReference type="ARBA" id="ARBA00023008"/>
    </source>
</evidence>
<keyword evidence="8" id="KW-1185">Reference proteome</keyword>
<dbReference type="InterPro" id="IPR036163">
    <property type="entry name" value="HMA_dom_sf"/>
</dbReference>
<proteinExistence type="predicted"/>
<dbReference type="PRINTS" id="PR00942">
    <property type="entry name" value="CUATPASEI"/>
</dbReference>
<evidence type="ECO:0000313" key="7">
    <source>
        <dbReference type="Proteomes" id="UP000195024"/>
    </source>
</evidence>
<name>A0A1L8UQW9_ENTMU</name>
<evidence type="ECO:0000259" key="4">
    <source>
        <dbReference type="PROSITE" id="PS50846"/>
    </source>
</evidence>
<dbReference type="Pfam" id="PF00403">
    <property type="entry name" value="HMA"/>
    <property type="match status" value="1"/>
</dbReference>
<dbReference type="InterPro" id="IPR017969">
    <property type="entry name" value="Heavy-metal-associated_CS"/>
</dbReference>
<evidence type="ECO:0000313" key="5">
    <source>
        <dbReference type="EMBL" id="GEL81071.1"/>
    </source>
</evidence>
<dbReference type="Proteomes" id="UP000321175">
    <property type="component" value="Unassembled WGS sequence"/>
</dbReference>
<dbReference type="AlphaFoldDB" id="A0A1L8UQW9"/>
<dbReference type="InterPro" id="IPR006121">
    <property type="entry name" value="HMA_dom"/>
</dbReference>
<accession>A0A1L8UQW9</accession>
<reference evidence="5 8" key="2">
    <citation type="submission" date="2019-07" db="EMBL/GenBank/DDBJ databases">
        <title>Whole genome shotgun sequence of Enterococcus mundtii NBRC 100490.</title>
        <authorList>
            <person name="Hosoyama A."/>
            <person name="Uohara A."/>
            <person name="Ohji S."/>
            <person name="Ichikawa N."/>
        </authorList>
    </citation>
    <scope>NUCLEOTIDE SEQUENCE [LARGE SCALE GENOMIC DNA]</scope>
    <source>
        <strain evidence="5 8">NBRC 100490</strain>
    </source>
</reference>
<evidence type="ECO:0000313" key="8">
    <source>
        <dbReference type="Proteomes" id="UP000321175"/>
    </source>
</evidence>
<protein>
    <recommendedName>
        <fullName evidence="1">Copper chaperone CopZ</fullName>
    </recommendedName>
</protein>
<dbReference type="Proteomes" id="UP000195024">
    <property type="component" value="Unassembled WGS sequence"/>
</dbReference>
<dbReference type="PROSITE" id="PS50846">
    <property type="entry name" value="HMA_2"/>
    <property type="match status" value="1"/>
</dbReference>
<dbReference type="Gene3D" id="3.30.70.100">
    <property type="match status" value="1"/>
</dbReference>
<evidence type="ECO:0000256" key="2">
    <source>
        <dbReference type="ARBA" id="ARBA00022723"/>
    </source>
</evidence>
<dbReference type="CDD" id="cd00371">
    <property type="entry name" value="HMA"/>
    <property type="match status" value="1"/>
</dbReference>
<dbReference type="GeneID" id="69254574"/>
<comment type="caution">
    <text evidence="6">The sequence shown here is derived from an EMBL/GenBank/DDBJ whole genome shotgun (WGS) entry which is preliminary data.</text>
</comment>
<reference evidence="6 7" key="1">
    <citation type="submission" date="2017-05" db="EMBL/GenBank/DDBJ databases">
        <title>The Genome Sequence of Enterococcus mundtii 6B1_DIV0119.</title>
        <authorList>
            <consortium name="The Broad Institute Genomics Platform"/>
            <consortium name="The Broad Institute Genomic Center for Infectious Diseases"/>
            <person name="Earl A."/>
            <person name="Manson A."/>
            <person name="Schwartman J."/>
            <person name="Gilmore M."/>
            <person name="Abouelleil A."/>
            <person name="Cao P."/>
            <person name="Chapman S."/>
            <person name="Cusick C."/>
            <person name="Shea T."/>
            <person name="Young S."/>
            <person name="Neafsey D."/>
            <person name="Nusbaum C."/>
            <person name="Birren B."/>
        </authorList>
    </citation>
    <scope>NUCLEOTIDE SEQUENCE [LARGE SCALE GENOMIC DNA]</scope>
    <source>
        <strain evidence="6 7">6B1_DIV0119</strain>
    </source>
</reference>